<organism evidence="1 2">
    <name type="scientific">Carnobacterium divergens</name>
    <name type="common">Lactobacillus divergens</name>
    <dbReference type="NCBI Taxonomy" id="2748"/>
    <lineage>
        <taxon>Bacteria</taxon>
        <taxon>Bacillati</taxon>
        <taxon>Bacillota</taxon>
        <taxon>Bacilli</taxon>
        <taxon>Lactobacillales</taxon>
        <taxon>Carnobacteriaceae</taxon>
        <taxon>Carnobacterium</taxon>
    </lineage>
</organism>
<gene>
    <name evidence="1" type="ORF">MX635_12085</name>
</gene>
<comment type="caution">
    <text evidence="1">The sequence shown here is derived from an EMBL/GenBank/DDBJ whole genome shotgun (WGS) entry which is preliminary data.</text>
</comment>
<dbReference type="AlphaFoldDB" id="A0AAW8RDQ9"/>
<sequence>MHPAEPNSIVLSPKNATGVTGAVATKQFSATVLPSEAPQEVTWSVVGTGVTIDQTGLASITAETKAVDAVITGVTSNGLEDTAHWVLTEPT</sequence>
<protein>
    <recommendedName>
        <fullName evidence="3">BIG2 domain-containing protein</fullName>
    </recommendedName>
</protein>
<dbReference type="Proteomes" id="UP001249945">
    <property type="component" value="Unassembled WGS sequence"/>
</dbReference>
<evidence type="ECO:0000313" key="1">
    <source>
        <dbReference type="EMBL" id="MDT1975137.1"/>
    </source>
</evidence>
<name>A0AAW8RDQ9_CARDV</name>
<evidence type="ECO:0008006" key="3">
    <source>
        <dbReference type="Google" id="ProtNLM"/>
    </source>
</evidence>
<proteinExistence type="predicted"/>
<dbReference type="RefSeq" id="WP_311780879.1">
    <property type="nucleotide sequence ID" value="NZ_JALRMR010000017.1"/>
</dbReference>
<dbReference type="EMBL" id="JALRMR010000017">
    <property type="protein sequence ID" value="MDT1975137.1"/>
    <property type="molecule type" value="Genomic_DNA"/>
</dbReference>
<evidence type="ECO:0000313" key="2">
    <source>
        <dbReference type="Proteomes" id="UP001249945"/>
    </source>
</evidence>
<accession>A0AAW8RDQ9</accession>
<reference evidence="1" key="1">
    <citation type="submission" date="2022-04" db="EMBL/GenBank/DDBJ databases">
        <title>Draft genome sequences of lactic acid bacteria (LAB) strains involved in meat spoilage.</title>
        <authorList>
            <person name="Palevich N."/>
        </authorList>
    </citation>
    <scope>NUCLEOTIDE SEQUENCE</scope>
    <source>
        <strain evidence="1">9-14</strain>
    </source>
</reference>